<keyword evidence="5" id="KW-0482">Metalloprotease</keyword>
<proteinExistence type="inferred from homology"/>
<dbReference type="OrthoDB" id="9804482at2"/>
<dbReference type="PROSITE" id="PS01302">
    <property type="entry name" value="UPF0758"/>
    <property type="match status" value="1"/>
</dbReference>
<dbReference type="RefSeq" id="WP_124398043.1">
    <property type="nucleotide sequence ID" value="NZ_BHZE01000014.1"/>
</dbReference>
<dbReference type="GO" id="GO:0046872">
    <property type="term" value="F:metal ion binding"/>
    <property type="evidence" value="ECO:0007669"/>
    <property type="project" value="UniProtKB-KW"/>
</dbReference>
<dbReference type="InterPro" id="IPR001405">
    <property type="entry name" value="UPF0758"/>
</dbReference>
<evidence type="ECO:0000256" key="2">
    <source>
        <dbReference type="ARBA" id="ARBA00022723"/>
    </source>
</evidence>
<keyword evidence="3" id="KW-0378">Hydrolase</keyword>
<keyword evidence="9" id="KW-1185">Reference proteome</keyword>
<evidence type="ECO:0000313" key="8">
    <source>
        <dbReference type="EMBL" id="GCD77981.1"/>
    </source>
</evidence>
<evidence type="ECO:0000256" key="6">
    <source>
        <dbReference type="RuleBase" id="RU003797"/>
    </source>
</evidence>
<dbReference type="GO" id="GO:0008237">
    <property type="term" value="F:metallopeptidase activity"/>
    <property type="evidence" value="ECO:0007669"/>
    <property type="project" value="UniProtKB-KW"/>
</dbReference>
<dbReference type="Pfam" id="PF04002">
    <property type="entry name" value="RadC"/>
    <property type="match status" value="1"/>
</dbReference>
<dbReference type="InterPro" id="IPR010994">
    <property type="entry name" value="RuvA_2-like"/>
</dbReference>
<dbReference type="Proteomes" id="UP000286715">
    <property type="component" value="Unassembled WGS sequence"/>
</dbReference>
<feature type="domain" description="MPN" evidence="7">
    <location>
        <begin position="106"/>
        <end position="229"/>
    </location>
</feature>
<dbReference type="PANTHER" id="PTHR30471">
    <property type="entry name" value="DNA REPAIR PROTEIN RADC"/>
    <property type="match status" value="1"/>
</dbReference>
<dbReference type="NCBIfam" id="NF000642">
    <property type="entry name" value="PRK00024.1"/>
    <property type="match status" value="1"/>
</dbReference>
<evidence type="ECO:0000256" key="5">
    <source>
        <dbReference type="ARBA" id="ARBA00023049"/>
    </source>
</evidence>
<dbReference type="Gene3D" id="3.40.140.10">
    <property type="entry name" value="Cytidine Deaminase, domain 2"/>
    <property type="match status" value="1"/>
</dbReference>
<keyword evidence="4" id="KW-0862">Zinc</keyword>
<evidence type="ECO:0000256" key="3">
    <source>
        <dbReference type="ARBA" id="ARBA00022801"/>
    </source>
</evidence>
<dbReference type="InterPro" id="IPR046778">
    <property type="entry name" value="UPF0758_N"/>
</dbReference>
<reference evidence="8 9" key="1">
    <citation type="submission" date="2018-11" db="EMBL/GenBank/DDBJ databases">
        <title>Schleiferia aggregans sp. nov., a moderately thermophilic heterotrophic bacterium isolated from microbial mats at a terrestrial hot spring.</title>
        <authorList>
            <person name="Iino T."/>
            <person name="Ohkuma M."/>
            <person name="Haruta S."/>
        </authorList>
    </citation>
    <scope>NUCLEOTIDE SEQUENCE [LARGE SCALE GENOMIC DNA]</scope>
    <source>
        <strain evidence="8 9">LA</strain>
    </source>
</reference>
<protein>
    <submittedName>
        <fullName evidence="8">DNA repair protein RadC</fullName>
    </submittedName>
</protein>
<evidence type="ECO:0000259" key="7">
    <source>
        <dbReference type="PROSITE" id="PS50249"/>
    </source>
</evidence>
<dbReference type="InterPro" id="IPR020891">
    <property type="entry name" value="UPF0758_CS"/>
</dbReference>
<dbReference type="PANTHER" id="PTHR30471:SF3">
    <property type="entry name" value="UPF0758 PROTEIN YEES-RELATED"/>
    <property type="match status" value="1"/>
</dbReference>
<keyword evidence="2" id="KW-0479">Metal-binding</keyword>
<evidence type="ECO:0000256" key="1">
    <source>
        <dbReference type="ARBA" id="ARBA00022670"/>
    </source>
</evidence>
<dbReference type="PROSITE" id="PS50249">
    <property type="entry name" value="MPN"/>
    <property type="match status" value="1"/>
</dbReference>
<name>A0A401XLU9_9FLAO</name>
<comment type="similarity">
    <text evidence="6">Belongs to the UPF0758 family.</text>
</comment>
<dbReference type="CDD" id="cd08071">
    <property type="entry name" value="MPN_DUF2466"/>
    <property type="match status" value="1"/>
</dbReference>
<dbReference type="SUPFAM" id="SSF47781">
    <property type="entry name" value="RuvA domain 2-like"/>
    <property type="match status" value="1"/>
</dbReference>
<dbReference type="AlphaFoldDB" id="A0A401XLU9"/>
<gene>
    <name evidence="8" type="primary">radC</name>
    <name evidence="8" type="ORF">JCM31826_14630</name>
</gene>
<dbReference type="SUPFAM" id="SSF102712">
    <property type="entry name" value="JAB1/MPN domain"/>
    <property type="match status" value="1"/>
</dbReference>
<organism evidence="8 9">
    <name type="scientific">Thermaurantimonas aggregans</name>
    <dbReference type="NCBI Taxonomy" id="2173829"/>
    <lineage>
        <taxon>Bacteria</taxon>
        <taxon>Pseudomonadati</taxon>
        <taxon>Bacteroidota</taxon>
        <taxon>Flavobacteriia</taxon>
        <taxon>Flavobacteriales</taxon>
        <taxon>Schleiferiaceae</taxon>
        <taxon>Thermaurantimonas</taxon>
    </lineage>
</organism>
<keyword evidence="1" id="KW-0645">Protease</keyword>
<dbReference type="InterPro" id="IPR037518">
    <property type="entry name" value="MPN"/>
</dbReference>
<dbReference type="Pfam" id="PF20582">
    <property type="entry name" value="UPF0758_N"/>
    <property type="match status" value="1"/>
</dbReference>
<dbReference type="EMBL" id="BHZE01000014">
    <property type="protein sequence ID" value="GCD77981.1"/>
    <property type="molecule type" value="Genomic_DNA"/>
</dbReference>
<dbReference type="GO" id="GO:0006508">
    <property type="term" value="P:proteolysis"/>
    <property type="evidence" value="ECO:0007669"/>
    <property type="project" value="UniProtKB-KW"/>
</dbReference>
<accession>A0A401XLU9</accession>
<comment type="caution">
    <text evidence="8">The sequence shown here is derived from an EMBL/GenBank/DDBJ whole genome shotgun (WGS) entry which is preliminary data.</text>
</comment>
<sequence length="230" mass="25880">MSNRSIKQLAKDDRPREKLELKGREALSDAELLAILLGSGTRELNAVELARQVLDKCDKNLLRLARMSLDELKSIKGIGKAKAITILAALELGRRTRDTRSSNEEIIDRIDKAYVYLNRYLADLEVERFYALYLSNRLAVLRCELIGSGGVTATMVDPIVVFKKALECSATRVIVAHNHPSGNLKPSEADRALTKRLEEGGKLLGIQLIDHYIFGHNECYSILRDEFFRP</sequence>
<dbReference type="InterPro" id="IPR025657">
    <property type="entry name" value="RadC_JAB"/>
</dbReference>
<evidence type="ECO:0000313" key="9">
    <source>
        <dbReference type="Proteomes" id="UP000286715"/>
    </source>
</evidence>
<dbReference type="NCBIfam" id="TIGR00608">
    <property type="entry name" value="radc"/>
    <property type="match status" value="1"/>
</dbReference>
<evidence type="ECO:0000256" key="4">
    <source>
        <dbReference type="ARBA" id="ARBA00022833"/>
    </source>
</evidence>